<evidence type="ECO:0000256" key="1">
    <source>
        <dbReference type="SAM" id="MobiDB-lite"/>
    </source>
</evidence>
<proteinExistence type="predicted"/>
<dbReference type="EMBL" id="HACG01014937">
    <property type="protein sequence ID" value="CEK61802.1"/>
    <property type="molecule type" value="Transcribed_RNA"/>
</dbReference>
<reference evidence="2" key="1">
    <citation type="submission" date="2014-12" db="EMBL/GenBank/DDBJ databases">
        <title>Insight into the proteome of Arion vulgaris.</title>
        <authorList>
            <person name="Aradska J."/>
            <person name="Bulat T."/>
            <person name="Smidak R."/>
            <person name="Sarate P."/>
            <person name="Gangsoo J."/>
            <person name="Sialana F."/>
            <person name="Bilban M."/>
            <person name="Lubec G."/>
        </authorList>
    </citation>
    <scope>NUCLEOTIDE SEQUENCE</scope>
    <source>
        <tissue evidence="2">Skin</tissue>
    </source>
</reference>
<evidence type="ECO:0000313" key="2">
    <source>
        <dbReference type="EMBL" id="CEK61802.1"/>
    </source>
</evidence>
<sequence>DGSYKMDSDVVQPGQMPNTLLQDDVGSETAREEVEPKIIKNKVGKKDETKDIGVNSSHTQKLQPGEVLTSGHKGGSRIINVEDGEYEEIEEEEQIETNEKEDGDEVMEKK</sequence>
<feature type="non-terminal residue" evidence="2">
    <location>
        <position position="1"/>
    </location>
</feature>
<feature type="region of interest" description="Disordered" evidence="1">
    <location>
        <begin position="1"/>
        <end position="34"/>
    </location>
</feature>
<feature type="compositionally biased region" description="Acidic residues" evidence="1">
    <location>
        <begin position="82"/>
        <end position="110"/>
    </location>
</feature>
<name>A0A0B6Z079_9EUPU</name>
<feature type="non-terminal residue" evidence="2">
    <location>
        <position position="110"/>
    </location>
</feature>
<feature type="region of interest" description="Disordered" evidence="1">
    <location>
        <begin position="49"/>
        <end position="110"/>
    </location>
</feature>
<protein>
    <submittedName>
        <fullName evidence="2">Uncharacterized protein</fullName>
    </submittedName>
</protein>
<gene>
    <name evidence="2" type="primary">ORF43315</name>
</gene>
<accession>A0A0B6Z079</accession>
<dbReference type="AlphaFoldDB" id="A0A0B6Z079"/>
<organism evidence="2">
    <name type="scientific">Arion vulgaris</name>
    <dbReference type="NCBI Taxonomy" id="1028688"/>
    <lineage>
        <taxon>Eukaryota</taxon>
        <taxon>Metazoa</taxon>
        <taxon>Spiralia</taxon>
        <taxon>Lophotrochozoa</taxon>
        <taxon>Mollusca</taxon>
        <taxon>Gastropoda</taxon>
        <taxon>Heterobranchia</taxon>
        <taxon>Euthyneura</taxon>
        <taxon>Panpulmonata</taxon>
        <taxon>Eupulmonata</taxon>
        <taxon>Stylommatophora</taxon>
        <taxon>Helicina</taxon>
        <taxon>Arionoidea</taxon>
        <taxon>Arionidae</taxon>
        <taxon>Arion</taxon>
    </lineage>
</organism>